<organism evidence="1 2">
    <name type="scientific">Turnera subulata</name>
    <dbReference type="NCBI Taxonomy" id="218843"/>
    <lineage>
        <taxon>Eukaryota</taxon>
        <taxon>Viridiplantae</taxon>
        <taxon>Streptophyta</taxon>
        <taxon>Embryophyta</taxon>
        <taxon>Tracheophyta</taxon>
        <taxon>Spermatophyta</taxon>
        <taxon>Magnoliopsida</taxon>
        <taxon>eudicotyledons</taxon>
        <taxon>Gunneridae</taxon>
        <taxon>Pentapetalae</taxon>
        <taxon>rosids</taxon>
        <taxon>fabids</taxon>
        <taxon>Malpighiales</taxon>
        <taxon>Passifloraceae</taxon>
        <taxon>Turnera</taxon>
    </lineage>
</organism>
<reference evidence="1" key="2">
    <citation type="journal article" date="2023" name="Plants (Basel)">
        <title>Annotation of the Turnera subulata (Passifloraceae) Draft Genome Reveals the S-Locus Evolved after the Divergence of Turneroideae from Passifloroideae in a Stepwise Manner.</title>
        <authorList>
            <person name="Henning P.M."/>
            <person name="Roalson E.H."/>
            <person name="Mir W."/>
            <person name="McCubbin A.G."/>
            <person name="Shore J.S."/>
        </authorList>
    </citation>
    <scope>NUCLEOTIDE SEQUENCE</scope>
    <source>
        <strain evidence="1">F60SS</strain>
    </source>
</reference>
<proteinExistence type="predicted"/>
<sequence length="54" mass="5958">MARSPTGSHSTGTPLDSLYFLLSSSCFHCPDRVYSAGDHLGFPKENEAQLWADR</sequence>
<gene>
    <name evidence="1" type="ORF">Tsubulata_029521</name>
</gene>
<dbReference type="EMBL" id="JAKUCV010003033">
    <property type="protein sequence ID" value="KAJ4840466.1"/>
    <property type="molecule type" value="Genomic_DNA"/>
</dbReference>
<dbReference type="Proteomes" id="UP001141552">
    <property type="component" value="Unassembled WGS sequence"/>
</dbReference>
<evidence type="ECO:0000313" key="2">
    <source>
        <dbReference type="Proteomes" id="UP001141552"/>
    </source>
</evidence>
<keyword evidence="2" id="KW-1185">Reference proteome</keyword>
<name>A0A9Q0JF52_9ROSI</name>
<reference evidence="1" key="1">
    <citation type="submission" date="2022-02" db="EMBL/GenBank/DDBJ databases">
        <authorList>
            <person name="Henning P.M."/>
            <person name="McCubbin A.G."/>
            <person name="Shore J.S."/>
        </authorList>
    </citation>
    <scope>NUCLEOTIDE SEQUENCE</scope>
    <source>
        <strain evidence="1">F60SS</strain>
        <tissue evidence="1">Leaves</tissue>
    </source>
</reference>
<evidence type="ECO:0000313" key="1">
    <source>
        <dbReference type="EMBL" id="KAJ4840466.1"/>
    </source>
</evidence>
<protein>
    <submittedName>
        <fullName evidence="1">Uncharacterized protein</fullName>
    </submittedName>
</protein>
<dbReference type="AlphaFoldDB" id="A0A9Q0JF52"/>
<accession>A0A9Q0JF52</accession>
<comment type="caution">
    <text evidence="1">The sequence shown here is derived from an EMBL/GenBank/DDBJ whole genome shotgun (WGS) entry which is preliminary data.</text>
</comment>